<keyword evidence="3" id="KW-1185">Reference proteome</keyword>
<dbReference type="PANTHER" id="PTHR12111">
    <property type="entry name" value="SPLICING FACTOR YJU2"/>
    <property type="match status" value="1"/>
</dbReference>
<sequence length="196" mass="22976">MSDRKNVNKYYPPDWDPSKGSINTYVGQHPLRSRARKLDQGVLVVRFAMPFNIWCGGCQKHIAKGVRFNADKKKIDHYLGIPIFSFRMKCPLCPNYIEIHTDPKNEDYIVAEGGRRKIETWDPKETEIVDFISADDKVKFNTDPFFKLEVQQKDKRKGKEAEAEIAELQRISDKHYKNPYDVVRAVRKKFRVSHME</sequence>
<evidence type="ECO:0000313" key="3">
    <source>
        <dbReference type="Proteomes" id="UP000268162"/>
    </source>
</evidence>
<evidence type="ECO:0000313" key="2">
    <source>
        <dbReference type="EMBL" id="RKP35767.1"/>
    </source>
</evidence>
<organism evidence="2 3">
    <name type="scientific">Dimargaris cristalligena</name>
    <dbReference type="NCBI Taxonomy" id="215637"/>
    <lineage>
        <taxon>Eukaryota</taxon>
        <taxon>Fungi</taxon>
        <taxon>Fungi incertae sedis</taxon>
        <taxon>Zoopagomycota</taxon>
        <taxon>Kickxellomycotina</taxon>
        <taxon>Dimargaritomycetes</taxon>
        <taxon>Dimargaritales</taxon>
        <taxon>Dimargaritaceae</taxon>
        <taxon>Dimargaris</taxon>
    </lineage>
</organism>
<protein>
    <submittedName>
        <fullName evidence="2">CWC16 protein</fullName>
    </submittedName>
</protein>
<evidence type="ECO:0000256" key="1">
    <source>
        <dbReference type="ARBA" id="ARBA00005595"/>
    </source>
</evidence>
<dbReference type="GO" id="GO:0071014">
    <property type="term" value="C:post-mRNA release spliceosomal complex"/>
    <property type="evidence" value="ECO:0007669"/>
    <property type="project" value="TreeGrafter"/>
</dbReference>
<dbReference type="EMBL" id="ML002792">
    <property type="protein sequence ID" value="RKP35767.1"/>
    <property type="molecule type" value="Genomic_DNA"/>
</dbReference>
<name>A0A4P9ZQW7_9FUNG</name>
<dbReference type="STRING" id="215637.A0A4P9ZQW7"/>
<dbReference type="SUPFAM" id="SSF141678">
    <property type="entry name" value="MAL13P1.257-like"/>
    <property type="match status" value="1"/>
</dbReference>
<dbReference type="InterPro" id="IPR007590">
    <property type="entry name" value="Saf4/Yju2"/>
</dbReference>
<accession>A0A4P9ZQW7</accession>
<dbReference type="GO" id="GO:0000398">
    <property type="term" value="P:mRNA splicing, via spliceosome"/>
    <property type="evidence" value="ECO:0007669"/>
    <property type="project" value="InterPro"/>
</dbReference>
<dbReference type="GO" id="GO:0005684">
    <property type="term" value="C:U2-type spliceosomal complex"/>
    <property type="evidence" value="ECO:0007669"/>
    <property type="project" value="TreeGrafter"/>
</dbReference>
<proteinExistence type="inferred from homology"/>
<dbReference type="PANTHER" id="PTHR12111:SF2">
    <property type="entry name" value="SPLICING FACTOR YJU2B-RELATED"/>
    <property type="match status" value="1"/>
</dbReference>
<reference evidence="3" key="1">
    <citation type="journal article" date="2018" name="Nat. Microbiol.">
        <title>Leveraging single-cell genomics to expand the fungal tree of life.</title>
        <authorList>
            <person name="Ahrendt S.R."/>
            <person name="Quandt C.A."/>
            <person name="Ciobanu D."/>
            <person name="Clum A."/>
            <person name="Salamov A."/>
            <person name="Andreopoulos B."/>
            <person name="Cheng J.F."/>
            <person name="Woyke T."/>
            <person name="Pelin A."/>
            <person name="Henrissat B."/>
            <person name="Reynolds N.K."/>
            <person name="Benny G.L."/>
            <person name="Smith M.E."/>
            <person name="James T.Y."/>
            <person name="Grigoriev I.V."/>
        </authorList>
    </citation>
    <scope>NUCLEOTIDE SEQUENCE [LARGE SCALE GENOMIC DNA]</scope>
    <source>
        <strain evidence="3">RSA 468</strain>
    </source>
</reference>
<dbReference type="Pfam" id="PF04502">
    <property type="entry name" value="Saf4_Yju2"/>
    <property type="match status" value="1"/>
</dbReference>
<comment type="similarity">
    <text evidence="1">Belongs to the CWC16 family.</text>
</comment>
<dbReference type="Proteomes" id="UP000268162">
    <property type="component" value="Unassembled WGS sequence"/>
</dbReference>
<dbReference type="AlphaFoldDB" id="A0A4P9ZQW7"/>
<gene>
    <name evidence="2" type="ORF">BJ085DRAFT_14319</name>
</gene>